<sequence length="375" mass="39981">MLTHCRDCTSTNRAARRGFTLIELLVVIAIIAILVSLLLPAVQQAREAARRAQCQNNLKQLGLALHNYHSTYKTFPAARYNATSYTGGSNQRRHSGLIPLAPFLDQTALWNQISKPMDTNADGNVDFPAMGPRDTWDDGGSNYPPYKTQINSLLCPSDDEEPVNRGDTNYCFSYGDNGEGNGDEGNRASHRGAFAFGEWNGLRSLRDGTTSTILMSELGRSNVRTALRLLTHAVQPASDPAAIFADPVVSCLNAVEDPNQPGFYGSGFGSIRPRGCSWVDGVPEVTGFNTILPPNSASCMESGNHENGSVVSAGSYHTGGVQVVMGDGSVAFISETINSVTAGRASAANVVKARSPYGVWGALGSRDGGETPEGY</sequence>
<evidence type="ECO:0000259" key="2">
    <source>
        <dbReference type="Pfam" id="PF07596"/>
    </source>
</evidence>
<protein>
    <submittedName>
        <fullName evidence="3">Type II secretion system protein G</fullName>
    </submittedName>
</protein>
<name>A0A517P5J7_9PLAN</name>
<dbReference type="InterPro" id="IPR011453">
    <property type="entry name" value="DUF1559"/>
</dbReference>
<dbReference type="AlphaFoldDB" id="A0A517P5J7"/>
<dbReference type="Proteomes" id="UP000318741">
    <property type="component" value="Chromosome"/>
</dbReference>
<keyword evidence="1" id="KW-0472">Membrane</keyword>
<dbReference type="NCBIfam" id="TIGR02532">
    <property type="entry name" value="IV_pilin_GFxxxE"/>
    <property type="match status" value="1"/>
</dbReference>
<dbReference type="SUPFAM" id="SSF54523">
    <property type="entry name" value="Pili subunits"/>
    <property type="match status" value="1"/>
</dbReference>
<keyword evidence="1" id="KW-0812">Transmembrane</keyword>
<evidence type="ECO:0000313" key="4">
    <source>
        <dbReference type="Proteomes" id="UP000318741"/>
    </source>
</evidence>
<dbReference type="InterPro" id="IPR045584">
    <property type="entry name" value="Pilin-like"/>
</dbReference>
<feature type="transmembrane region" description="Helical" evidence="1">
    <location>
        <begin position="21"/>
        <end position="42"/>
    </location>
</feature>
<dbReference type="Pfam" id="PF07596">
    <property type="entry name" value="SBP_bac_10"/>
    <property type="match status" value="1"/>
</dbReference>
<reference evidence="3 4" key="1">
    <citation type="submission" date="2019-02" db="EMBL/GenBank/DDBJ databases">
        <title>Deep-cultivation of Planctomycetes and their phenomic and genomic characterization uncovers novel biology.</title>
        <authorList>
            <person name="Wiegand S."/>
            <person name="Jogler M."/>
            <person name="Boedeker C."/>
            <person name="Pinto D."/>
            <person name="Vollmers J."/>
            <person name="Rivas-Marin E."/>
            <person name="Kohn T."/>
            <person name="Peeters S.H."/>
            <person name="Heuer A."/>
            <person name="Rast P."/>
            <person name="Oberbeckmann S."/>
            <person name="Bunk B."/>
            <person name="Jeske O."/>
            <person name="Meyerdierks A."/>
            <person name="Storesund J.E."/>
            <person name="Kallscheuer N."/>
            <person name="Luecker S."/>
            <person name="Lage O.M."/>
            <person name="Pohl T."/>
            <person name="Merkel B.J."/>
            <person name="Hornburger P."/>
            <person name="Mueller R.-W."/>
            <person name="Bruemmer F."/>
            <person name="Labrenz M."/>
            <person name="Spormann A.M."/>
            <person name="Op den Camp H."/>
            <person name="Overmann J."/>
            <person name="Amann R."/>
            <person name="Jetten M.S.M."/>
            <person name="Mascher T."/>
            <person name="Medema M.H."/>
            <person name="Devos D.P."/>
            <person name="Kaster A.-K."/>
            <person name="Ovreas L."/>
            <person name="Rohde M."/>
            <person name="Galperin M.Y."/>
            <person name="Jogler C."/>
        </authorList>
    </citation>
    <scope>NUCLEOTIDE SEQUENCE [LARGE SCALE GENOMIC DNA]</scope>
    <source>
        <strain evidence="3 4">CA12</strain>
    </source>
</reference>
<dbReference type="PANTHER" id="PTHR30093:SF2">
    <property type="entry name" value="TYPE II SECRETION SYSTEM PROTEIN H"/>
    <property type="match status" value="1"/>
</dbReference>
<dbReference type="EMBL" id="CP036265">
    <property type="protein sequence ID" value="QDT14650.1"/>
    <property type="molecule type" value="Genomic_DNA"/>
</dbReference>
<gene>
    <name evidence="3" type="primary">pulG_3</name>
    <name evidence="3" type="ORF">CA12_07270</name>
</gene>
<dbReference type="InterPro" id="IPR012902">
    <property type="entry name" value="N_methyl_site"/>
</dbReference>
<evidence type="ECO:0000256" key="1">
    <source>
        <dbReference type="SAM" id="Phobius"/>
    </source>
</evidence>
<dbReference type="NCBIfam" id="TIGR04294">
    <property type="entry name" value="pre_pil_HX9DG"/>
    <property type="match status" value="1"/>
</dbReference>
<organism evidence="3 4">
    <name type="scientific">Alienimonas californiensis</name>
    <dbReference type="NCBI Taxonomy" id="2527989"/>
    <lineage>
        <taxon>Bacteria</taxon>
        <taxon>Pseudomonadati</taxon>
        <taxon>Planctomycetota</taxon>
        <taxon>Planctomycetia</taxon>
        <taxon>Planctomycetales</taxon>
        <taxon>Planctomycetaceae</taxon>
        <taxon>Alienimonas</taxon>
    </lineage>
</organism>
<keyword evidence="4" id="KW-1185">Reference proteome</keyword>
<dbReference type="RefSeq" id="WP_165700531.1">
    <property type="nucleotide sequence ID" value="NZ_CP036265.1"/>
</dbReference>
<proteinExistence type="predicted"/>
<evidence type="ECO:0000313" key="3">
    <source>
        <dbReference type="EMBL" id="QDT14650.1"/>
    </source>
</evidence>
<dbReference type="InterPro" id="IPR027558">
    <property type="entry name" value="Pre_pil_HX9DG_C"/>
</dbReference>
<dbReference type="KEGG" id="acaf:CA12_07270"/>
<keyword evidence="1" id="KW-1133">Transmembrane helix</keyword>
<dbReference type="Gene3D" id="3.30.700.10">
    <property type="entry name" value="Glycoprotein, Type 4 Pilin"/>
    <property type="match status" value="1"/>
</dbReference>
<dbReference type="PANTHER" id="PTHR30093">
    <property type="entry name" value="GENERAL SECRETION PATHWAY PROTEIN G"/>
    <property type="match status" value="1"/>
</dbReference>
<dbReference type="PROSITE" id="PS00409">
    <property type="entry name" value="PROKAR_NTER_METHYL"/>
    <property type="match status" value="1"/>
</dbReference>
<feature type="domain" description="DUF1559" evidence="2">
    <location>
        <begin position="43"/>
        <end position="338"/>
    </location>
</feature>
<accession>A0A517P5J7</accession>
<dbReference type="Pfam" id="PF07963">
    <property type="entry name" value="N_methyl"/>
    <property type="match status" value="1"/>
</dbReference>